<evidence type="ECO:0000313" key="1">
    <source>
        <dbReference type="EMBL" id="OCT48103.1"/>
    </source>
</evidence>
<sequence length="477" mass="53348">MKNLEKLRPVGRLERYSTARHDLKFYLGPAVTASYKLSKSYALPLKDYIYKVLGDVIAQHPILSAIPVDEHTQNPYFVRLSEIDLDQCVTFKVRQQDYPWEAETRDAELDELLRSRHSMPYEAPIPFWRLRVLYQSTHFTVAFFYHHALGDGQSGIAFHRTFHKALSSALAESLAVPVPRIITTPSTPLLPNLEALHPLPVTIWYLLKVLFREWVLSKFWPARDPGLWTGGTCTAPLGQTRVRSLNIPALTTTAFKNVCRENDTTITAALQTLTAGVLFAHLPDNFTSLACSGALSARRFLQKDARITDDVMGVFVQDMSESYDRHSFDAARDSKREISLLSWSEAQRSRRNIENILSLKGANAEANLLKYVNNFHEELFLSKIGKHRDKSFEVSNLGLVKPGTSAHGESDVVMGRMVFTQSAGVTAAAIQVSVVTGADGCLVLGFSWQESIVEDGLVDNVLESVAAEIERLTSKPQ</sequence>
<dbReference type="EMBL" id="LGRB01000012">
    <property type="protein sequence ID" value="OCT48103.1"/>
    <property type="molecule type" value="Genomic_DNA"/>
</dbReference>
<dbReference type="Pfam" id="PF07247">
    <property type="entry name" value="AATase"/>
    <property type="match status" value="1"/>
</dbReference>
<organism evidence="1 2">
    <name type="scientific">Cladophialophora carrionii</name>
    <dbReference type="NCBI Taxonomy" id="86049"/>
    <lineage>
        <taxon>Eukaryota</taxon>
        <taxon>Fungi</taxon>
        <taxon>Dikarya</taxon>
        <taxon>Ascomycota</taxon>
        <taxon>Pezizomycotina</taxon>
        <taxon>Eurotiomycetes</taxon>
        <taxon>Chaetothyriomycetidae</taxon>
        <taxon>Chaetothyriales</taxon>
        <taxon>Herpotrichiellaceae</taxon>
        <taxon>Cladophialophora</taxon>
    </lineage>
</organism>
<proteinExistence type="predicted"/>
<accession>A0A1C1CHV6</accession>
<evidence type="ECO:0008006" key="3">
    <source>
        <dbReference type="Google" id="ProtNLM"/>
    </source>
</evidence>
<evidence type="ECO:0000313" key="2">
    <source>
        <dbReference type="Proteomes" id="UP000094526"/>
    </source>
</evidence>
<name>A0A1C1CHV6_9EURO</name>
<dbReference type="PANTHER" id="PTHR28037:SF1">
    <property type="entry name" value="ALCOHOL O-ACETYLTRANSFERASE 1-RELATED"/>
    <property type="match status" value="1"/>
</dbReference>
<dbReference type="Proteomes" id="UP000094526">
    <property type="component" value="Unassembled WGS sequence"/>
</dbReference>
<comment type="caution">
    <text evidence="1">The sequence shown here is derived from an EMBL/GenBank/DDBJ whole genome shotgun (WGS) entry which is preliminary data.</text>
</comment>
<dbReference type="InterPro" id="IPR052058">
    <property type="entry name" value="Alcohol_O-acetyltransferase"/>
</dbReference>
<dbReference type="Gene3D" id="3.30.559.10">
    <property type="entry name" value="Chloramphenicol acetyltransferase-like domain"/>
    <property type="match status" value="1"/>
</dbReference>
<gene>
    <name evidence="1" type="ORF">CLCR_04074</name>
</gene>
<protein>
    <recommendedName>
        <fullName evidence="3">Alcohol acetyltransferase</fullName>
    </recommendedName>
</protein>
<dbReference type="VEuPathDB" id="FungiDB:G647_08255"/>
<dbReference type="eggNOG" id="ENOG502RC91">
    <property type="taxonomic scope" value="Eukaryota"/>
</dbReference>
<dbReference type="VEuPathDB" id="FungiDB:CLCR_04074"/>
<dbReference type="InterPro" id="IPR010828">
    <property type="entry name" value="Atf2/Sli1-like"/>
</dbReference>
<dbReference type="GO" id="GO:0008080">
    <property type="term" value="F:N-acetyltransferase activity"/>
    <property type="evidence" value="ECO:0007669"/>
    <property type="project" value="TreeGrafter"/>
</dbReference>
<dbReference type="SUPFAM" id="SSF52777">
    <property type="entry name" value="CoA-dependent acyltransferases"/>
    <property type="match status" value="1"/>
</dbReference>
<dbReference type="InterPro" id="IPR023213">
    <property type="entry name" value="CAT-like_dom_sf"/>
</dbReference>
<dbReference type="PANTHER" id="PTHR28037">
    <property type="entry name" value="ALCOHOL O-ACETYLTRANSFERASE 1-RELATED"/>
    <property type="match status" value="1"/>
</dbReference>
<keyword evidence="2" id="KW-1185">Reference proteome</keyword>
<dbReference type="OrthoDB" id="2150604at2759"/>
<reference evidence="2" key="1">
    <citation type="submission" date="2015-07" db="EMBL/GenBank/DDBJ databases">
        <authorList>
            <person name="Teixeira M.M."/>
            <person name="Souza R.C."/>
            <person name="Almeida L.G."/>
            <person name="Vicente V.A."/>
            <person name="de Hoog S."/>
            <person name="Bocca A.L."/>
            <person name="de Almeida S.R."/>
            <person name="Vasconcelos A.T."/>
            <person name="Felipe M.S."/>
        </authorList>
    </citation>
    <scope>NUCLEOTIDE SEQUENCE [LARGE SCALE GENOMIC DNA]</scope>
    <source>
        <strain evidence="2">KSF</strain>
    </source>
</reference>
<dbReference type="AlphaFoldDB" id="A0A1C1CHV6"/>
<dbReference type="STRING" id="86049.A0A1C1CHV6"/>